<dbReference type="EMBL" id="FXYY01000010">
    <property type="protein sequence ID" value="SMX84068.1"/>
    <property type="molecule type" value="Genomic_DNA"/>
</dbReference>
<name>A0A2H1J9Q8_BRELN</name>
<organism evidence="2 3">
    <name type="scientific">Brevibacterium linens ATCC 9172</name>
    <dbReference type="NCBI Taxonomy" id="1255617"/>
    <lineage>
        <taxon>Bacteria</taxon>
        <taxon>Bacillati</taxon>
        <taxon>Actinomycetota</taxon>
        <taxon>Actinomycetes</taxon>
        <taxon>Micrococcales</taxon>
        <taxon>Brevibacteriaceae</taxon>
        <taxon>Brevibacterium</taxon>
    </lineage>
</organism>
<gene>
    <name evidence="2" type="ORF">BLIN9172_01908</name>
</gene>
<sequence>MARPLTAREHSVALFIIRCATTSPDESDYANFTSQQRDAWDPPVPITAEQRRTWENSLGEVLVTSECGCGICPSIGMRPRHRTDDDKRNDQGGDGDWSDRIVLTAGVSGAMLLLFIDDDIPSYLELAPIDDDASFAEFPEPESISI</sequence>
<dbReference type="AlphaFoldDB" id="A0A2H1J9Q8"/>
<evidence type="ECO:0000256" key="1">
    <source>
        <dbReference type="SAM" id="MobiDB-lite"/>
    </source>
</evidence>
<evidence type="ECO:0000313" key="3">
    <source>
        <dbReference type="Proteomes" id="UP000234641"/>
    </source>
</evidence>
<feature type="compositionally biased region" description="Basic and acidic residues" evidence="1">
    <location>
        <begin position="82"/>
        <end position="91"/>
    </location>
</feature>
<proteinExistence type="predicted"/>
<accession>A0A2H1J9Q8</accession>
<dbReference type="Proteomes" id="UP000234641">
    <property type="component" value="Unassembled WGS sequence"/>
</dbReference>
<protein>
    <submittedName>
        <fullName evidence="2">Uncharacterized protein</fullName>
    </submittedName>
</protein>
<reference evidence="2 3" key="1">
    <citation type="submission" date="2017-03" db="EMBL/GenBank/DDBJ databases">
        <authorList>
            <person name="Afonso C.L."/>
            <person name="Miller P.J."/>
            <person name="Scott M.A."/>
            <person name="Spackman E."/>
            <person name="Goraichik I."/>
            <person name="Dimitrov K.M."/>
            <person name="Suarez D.L."/>
            <person name="Swayne D.E."/>
        </authorList>
    </citation>
    <scope>NUCLEOTIDE SEQUENCE [LARGE SCALE GENOMIC DNA]</scope>
    <source>
        <strain evidence="2 3">ATCC 9172</strain>
    </source>
</reference>
<dbReference type="RefSeq" id="WP_101554860.1">
    <property type="nucleotide sequence ID" value="NZ_FXYY01000010.1"/>
</dbReference>
<feature type="region of interest" description="Disordered" evidence="1">
    <location>
        <begin position="76"/>
        <end position="98"/>
    </location>
</feature>
<evidence type="ECO:0000313" key="2">
    <source>
        <dbReference type="EMBL" id="SMX84068.1"/>
    </source>
</evidence>